<dbReference type="Proteomes" id="UP000626109">
    <property type="component" value="Unassembled WGS sequence"/>
</dbReference>
<protein>
    <recommendedName>
        <fullName evidence="6">Hexosyltransferase</fullName>
    </recommendedName>
</protein>
<reference evidence="3" key="1">
    <citation type="submission" date="2021-02" db="EMBL/GenBank/DDBJ databases">
        <authorList>
            <person name="Dougan E. K."/>
            <person name="Rhodes N."/>
            <person name="Thang M."/>
            <person name="Chan C."/>
        </authorList>
    </citation>
    <scope>NUCLEOTIDE SEQUENCE</scope>
</reference>
<comment type="caution">
    <text evidence="3">The sequence shown here is derived from an EMBL/GenBank/DDBJ whole genome shotgun (WGS) entry which is preliminary data.</text>
</comment>
<keyword evidence="1" id="KW-0732">Signal</keyword>
<accession>A0A813JK63</accession>
<evidence type="ECO:0000313" key="2">
    <source>
        <dbReference type="EMBL" id="CAE8582653.1"/>
    </source>
</evidence>
<dbReference type="Gene3D" id="3.90.550.10">
    <property type="entry name" value="Spore Coat Polysaccharide Biosynthesis Protein SpsA, Chain A"/>
    <property type="match status" value="1"/>
</dbReference>
<feature type="signal peptide" evidence="1">
    <location>
        <begin position="1"/>
        <end position="25"/>
    </location>
</feature>
<gene>
    <name evidence="2" type="ORF">PGLA1383_LOCUS1645</name>
    <name evidence="3" type="ORF">PGLA2088_LOCUS22043</name>
</gene>
<dbReference type="AlphaFoldDB" id="A0A813JK63"/>
<evidence type="ECO:0000313" key="4">
    <source>
        <dbReference type="Proteomes" id="UP000626109"/>
    </source>
</evidence>
<dbReference type="InterPro" id="IPR050587">
    <property type="entry name" value="GNT1/Glycosyltrans_8"/>
</dbReference>
<feature type="chain" id="PRO_5036222204" description="Hexosyltransferase" evidence="1">
    <location>
        <begin position="26"/>
        <end position="517"/>
    </location>
</feature>
<keyword evidence="5" id="KW-1185">Reference proteome</keyword>
<dbReference type="GO" id="GO:0016757">
    <property type="term" value="F:glycosyltransferase activity"/>
    <property type="evidence" value="ECO:0007669"/>
    <property type="project" value="InterPro"/>
</dbReference>
<proteinExistence type="predicted"/>
<organism evidence="3 4">
    <name type="scientific">Polarella glacialis</name>
    <name type="common">Dinoflagellate</name>
    <dbReference type="NCBI Taxonomy" id="89957"/>
    <lineage>
        <taxon>Eukaryota</taxon>
        <taxon>Sar</taxon>
        <taxon>Alveolata</taxon>
        <taxon>Dinophyceae</taxon>
        <taxon>Suessiales</taxon>
        <taxon>Suessiaceae</taxon>
        <taxon>Polarella</taxon>
    </lineage>
</organism>
<dbReference type="OrthoDB" id="2014201at2759"/>
<dbReference type="OMA" id="CIDSHAK"/>
<evidence type="ECO:0000313" key="5">
    <source>
        <dbReference type="Proteomes" id="UP000654075"/>
    </source>
</evidence>
<dbReference type="InterPro" id="IPR029044">
    <property type="entry name" value="Nucleotide-diphossugar_trans"/>
</dbReference>
<dbReference type="EMBL" id="CAJNNW010025882">
    <property type="protein sequence ID" value="CAE8680688.1"/>
    <property type="molecule type" value="Genomic_DNA"/>
</dbReference>
<dbReference type="PANTHER" id="PTHR11183">
    <property type="entry name" value="GLYCOGENIN SUBFAMILY MEMBER"/>
    <property type="match status" value="1"/>
</dbReference>
<evidence type="ECO:0000313" key="3">
    <source>
        <dbReference type="EMBL" id="CAE8680688.1"/>
    </source>
</evidence>
<evidence type="ECO:0000256" key="1">
    <source>
        <dbReference type="SAM" id="SignalP"/>
    </source>
</evidence>
<dbReference type="Proteomes" id="UP000654075">
    <property type="component" value="Unassembled WGS sequence"/>
</dbReference>
<evidence type="ECO:0008006" key="6">
    <source>
        <dbReference type="Google" id="ProtNLM"/>
    </source>
</evidence>
<dbReference type="Pfam" id="PF01501">
    <property type="entry name" value="Glyco_transf_8"/>
    <property type="match status" value="1"/>
</dbReference>
<name>A0A813JK63_POLGL</name>
<dbReference type="EMBL" id="CAJNNV010000442">
    <property type="protein sequence ID" value="CAE8582653.1"/>
    <property type="molecule type" value="Genomic_DNA"/>
</dbReference>
<dbReference type="InterPro" id="IPR002495">
    <property type="entry name" value="Glyco_trans_8"/>
</dbReference>
<sequence>MRWRTLWGIFSVQLGFEYLLTQVSAAAAIRIAPCGPDEEEKASGVEIIWPRRGDVLAPTVARILMFRVQTVGPFQLRRDGRLALILSGTNLQGDKLVDFARLESTSKNVEVFGLSEGDYWAQPILIDHDGMTKSCWLTHSITFKIRKLLRRNRTEALLHNSQVYHRGEAGKRTQTPFLMQPNSMRDFAYVTVIWGNKYVDNVISWAAGLKAVGSTFRRICMVARGQLAPRAILILNKCCCDIQLTDPIAAPWAVTKGEWTRYEFVLTKLRVFELDRRGLRKIVLMDADMLVLQNLDELFWLPAPATAVGRETLMGDTAAPSMNAGVMVLEPSSQEFEAVMKRLDDWIAAAGPKDVLRFIEQELLDLHWDYKYTVIPLSYNVYPELLDLYPFLHHASDHQDNSTIETQVKLPLDHSVKVVHLWHRFNPGQTTNADEALRYLQTHARLTHKQMWRWYEIWWDLHQQGLALGCPEKFPVWRKWCIDSHAKYEKPELWVPVLGSFFDGEALACRHVYGFTW</sequence>
<dbReference type="SUPFAM" id="SSF53448">
    <property type="entry name" value="Nucleotide-diphospho-sugar transferases"/>
    <property type="match status" value="1"/>
</dbReference>